<dbReference type="EMBL" id="JASCXX010000001">
    <property type="protein sequence ID" value="MDI6447604.1"/>
    <property type="molecule type" value="Genomic_DNA"/>
</dbReference>
<reference evidence="3" key="1">
    <citation type="submission" date="2023-05" db="EMBL/GenBank/DDBJ databases">
        <title>Anaerotaeda fermentans gen. nov., sp. nov., a novel anaerobic planctomycete of the new family within the order Sedimentisphaerales isolated from Taman Peninsula, Russia.</title>
        <authorList>
            <person name="Khomyakova M.A."/>
            <person name="Merkel A.Y."/>
            <person name="Slobodkin A.I."/>
        </authorList>
    </citation>
    <scope>NUCLEOTIDE SEQUENCE</scope>
    <source>
        <strain evidence="3">M17dextr</strain>
    </source>
</reference>
<protein>
    <recommendedName>
        <fullName evidence="5">SRPBCC family protein</fullName>
    </recommendedName>
</protein>
<proteinExistence type="predicted"/>
<evidence type="ECO:0000256" key="1">
    <source>
        <dbReference type="SAM" id="MobiDB-lite"/>
    </source>
</evidence>
<keyword evidence="2" id="KW-0472">Membrane</keyword>
<sequence length="210" mass="22714">MNDSSIAENPAQSNGGRPDSGHGVRRRRRRFRVRVAIALLLGLCGLAVVRQLTHVPPSPDGRYGWTLHFPGPSPGATFKTAPGDDIRRLLDFLLIDAGADWHGALQETGTIQIELSHVSAAPLGVRLLWRFLGPEGTPAPDKMGRTLLTVQVRVPSTGRPGYEIVRLGPQGTETVIGVFDEYRKAEDAILDNLADVMEAVQAKAGGWRIG</sequence>
<feature type="compositionally biased region" description="Polar residues" evidence="1">
    <location>
        <begin position="1"/>
        <end position="15"/>
    </location>
</feature>
<feature type="transmembrane region" description="Helical" evidence="2">
    <location>
        <begin position="31"/>
        <end position="49"/>
    </location>
</feature>
<dbReference type="RefSeq" id="WP_349243014.1">
    <property type="nucleotide sequence ID" value="NZ_JASCXX010000001.1"/>
</dbReference>
<organism evidence="3 4">
    <name type="scientific">Anaerobaca lacustris</name>
    <dbReference type="NCBI Taxonomy" id="3044600"/>
    <lineage>
        <taxon>Bacteria</taxon>
        <taxon>Pseudomonadati</taxon>
        <taxon>Planctomycetota</taxon>
        <taxon>Phycisphaerae</taxon>
        <taxon>Sedimentisphaerales</taxon>
        <taxon>Anaerobacaceae</taxon>
        <taxon>Anaerobaca</taxon>
    </lineage>
</organism>
<evidence type="ECO:0000256" key="2">
    <source>
        <dbReference type="SAM" id="Phobius"/>
    </source>
</evidence>
<evidence type="ECO:0000313" key="3">
    <source>
        <dbReference type="EMBL" id="MDI6447604.1"/>
    </source>
</evidence>
<keyword evidence="4" id="KW-1185">Reference proteome</keyword>
<comment type="caution">
    <text evidence="3">The sequence shown here is derived from an EMBL/GenBank/DDBJ whole genome shotgun (WGS) entry which is preliminary data.</text>
</comment>
<evidence type="ECO:0008006" key="5">
    <source>
        <dbReference type="Google" id="ProtNLM"/>
    </source>
</evidence>
<dbReference type="Proteomes" id="UP001431776">
    <property type="component" value="Unassembled WGS sequence"/>
</dbReference>
<evidence type="ECO:0000313" key="4">
    <source>
        <dbReference type="Proteomes" id="UP001431776"/>
    </source>
</evidence>
<accession>A0AAW6TV62</accession>
<keyword evidence="2" id="KW-1133">Transmembrane helix</keyword>
<name>A0AAW6TV62_9BACT</name>
<keyword evidence="2" id="KW-0812">Transmembrane</keyword>
<feature type="region of interest" description="Disordered" evidence="1">
    <location>
        <begin position="1"/>
        <end position="25"/>
    </location>
</feature>
<gene>
    <name evidence="3" type="ORF">QJ522_01005</name>
</gene>
<dbReference type="AlphaFoldDB" id="A0AAW6TV62"/>